<dbReference type="Proteomes" id="UP000782880">
    <property type="component" value="Unassembled WGS sequence"/>
</dbReference>
<comment type="caution">
    <text evidence="2">The sequence shown here is derived from an EMBL/GenBank/DDBJ whole genome shotgun (WGS) entry which is preliminary data.</text>
</comment>
<dbReference type="EMBL" id="DYVE01000078">
    <property type="protein sequence ID" value="HJG27598.1"/>
    <property type="molecule type" value="Genomic_DNA"/>
</dbReference>
<keyword evidence="1" id="KW-1133">Transmembrane helix</keyword>
<organism evidence="2 3">
    <name type="scientific">Subdoligranulum variabile</name>
    <dbReference type="NCBI Taxonomy" id="214851"/>
    <lineage>
        <taxon>Bacteria</taxon>
        <taxon>Bacillati</taxon>
        <taxon>Bacillota</taxon>
        <taxon>Clostridia</taxon>
        <taxon>Eubacteriales</taxon>
        <taxon>Oscillospiraceae</taxon>
        <taxon>Subdoligranulum</taxon>
    </lineage>
</organism>
<proteinExistence type="predicted"/>
<feature type="non-terminal residue" evidence="2">
    <location>
        <position position="69"/>
    </location>
</feature>
<reference evidence="2" key="1">
    <citation type="journal article" date="2021" name="PeerJ">
        <title>Extensive microbial diversity within the chicken gut microbiome revealed by metagenomics and culture.</title>
        <authorList>
            <person name="Gilroy R."/>
            <person name="Ravi A."/>
            <person name="Getino M."/>
            <person name="Pursley I."/>
            <person name="Horton D.L."/>
            <person name="Alikhan N.F."/>
            <person name="Baker D."/>
            <person name="Gharbi K."/>
            <person name="Hall N."/>
            <person name="Watson M."/>
            <person name="Adriaenssens E.M."/>
            <person name="Foster-Nyarko E."/>
            <person name="Jarju S."/>
            <person name="Secka A."/>
            <person name="Antonio M."/>
            <person name="Oren A."/>
            <person name="Chaudhuri R.R."/>
            <person name="La Ragione R."/>
            <person name="Hildebrand F."/>
            <person name="Pallen M.J."/>
        </authorList>
    </citation>
    <scope>NUCLEOTIDE SEQUENCE</scope>
    <source>
        <strain evidence="2">ChiBcec21-2208</strain>
    </source>
</reference>
<keyword evidence="1" id="KW-0472">Membrane</keyword>
<accession>A0A921LQ60</accession>
<sequence length="69" mass="7538">MNKKSGSLAARIPSRVWLLISLVVALIVWTILSVMPLTARSFPNVIVTIQQIGVMYERGVLLTDIGSSL</sequence>
<dbReference type="AlphaFoldDB" id="A0A921LQ60"/>
<gene>
    <name evidence="2" type="ORF">K8V20_02985</name>
</gene>
<evidence type="ECO:0000256" key="1">
    <source>
        <dbReference type="SAM" id="Phobius"/>
    </source>
</evidence>
<keyword evidence="1" id="KW-0812">Transmembrane</keyword>
<name>A0A921LQ60_9FIRM</name>
<feature type="transmembrane region" description="Helical" evidence="1">
    <location>
        <begin position="12"/>
        <end position="32"/>
    </location>
</feature>
<evidence type="ECO:0000313" key="3">
    <source>
        <dbReference type="Proteomes" id="UP000782880"/>
    </source>
</evidence>
<reference evidence="2" key="2">
    <citation type="submission" date="2021-09" db="EMBL/GenBank/DDBJ databases">
        <authorList>
            <person name="Gilroy R."/>
        </authorList>
    </citation>
    <scope>NUCLEOTIDE SEQUENCE</scope>
    <source>
        <strain evidence="2">ChiBcec21-2208</strain>
    </source>
</reference>
<evidence type="ECO:0000313" key="2">
    <source>
        <dbReference type="EMBL" id="HJG27598.1"/>
    </source>
</evidence>
<protein>
    <submittedName>
        <fullName evidence="2">ABC transporter permease</fullName>
    </submittedName>
</protein>